<keyword evidence="3" id="KW-1185">Reference proteome</keyword>
<dbReference type="Proteomes" id="UP001350748">
    <property type="component" value="Unassembled WGS sequence"/>
</dbReference>
<evidence type="ECO:0000313" key="3">
    <source>
        <dbReference type="Proteomes" id="UP001350748"/>
    </source>
</evidence>
<comment type="caution">
    <text evidence="2">The sequence shown here is derived from an EMBL/GenBank/DDBJ whole genome shotgun (WGS) entry which is preliminary data.</text>
</comment>
<reference evidence="2 3" key="1">
    <citation type="submission" date="2024-02" db="EMBL/GenBank/DDBJ databases">
        <authorList>
            <person name="Grouzdev D."/>
        </authorList>
    </citation>
    <scope>NUCLEOTIDE SEQUENCE [LARGE SCALE GENOMIC DNA]</scope>
    <source>
        <strain evidence="2 3">9N</strain>
    </source>
</reference>
<evidence type="ECO:0000313" key="2">
    <source>
        <dbReference type="EMBL" id="MEF3366680.1"/>
    </source>
</evidence>
<organism evidence="2 3">
    <name type="scientific">Methylocystis borbori</name>
    <dbReference type="NCBI Taxonomy" id="3118750"/>
    <lineage>
        <taxon>Bacteria</taxon>
        <taxon>Pseudomonadati</taxon>
        <taxon>Pseudomonadota</taxon>
        <taxon>Alphaproteobacteria</taxon>
        <taxon>Hyphomicrobiales</taxon>
        <taxon>Methylocystaceae</taxon>
        <taxon>Methylocystis</taxon>
    </lineage>
</organism>
<name>A0ABU7XHL1_9HYPH</name>
<keyword evidence="1" id="KW-0472">Membrane</keyword>
<proteinExistence type="predicted"/>
<dbReference type="RefSeq" id="WP_332081702.1">
    <property type="nucleotide sequence ID" value="NZ_JAZHYN010000022.1"/>
</dbReference>
<gene>
    <name evidence="2" type="ORF">V3H18_09055</name>
</gene>
<evidence type="ECO:0000256" key="1">
    <source>
        <dbReference type="SAM" id="Phobius"/>
    </source>
</evidence>
<keyword evidence="1" id="KW-1133">Transmembrane helix</keyword>
<dbReference type="EMBL" id="JAZHYN010000022">
    <property type="protein sequence ID" value="MEF3366680.1"/>
    <property type="molecule type" value="Genomic_DNA"/>
</dbReference>
<sequence>MRYAHAALNPVASHRAVDLPRNNAAPARAASIRWRLFWKIVVSAFGAAVAIYLWRRR</sequence>
<feature type="transmembrane region" description="Helical" evidence="1">
    <location>
        <begin position="36"/>
        <end position="54"/>
    </location>
</feature>
<keyword evidence="1" id="KW-0812">Transmembrane</keyword>
<accession>A0ABU7XHL1</accession>
<protein>
    <submittedName>
        <fullName evidence="2">Uncharacterized protein</fullName>
    </submittedName>
</protein>